<sequence>MNNIILIDVTANNWKEICCLNSGKEGREFVASNSVSIAQSVFENGWKIKGIQADDILIGFTMYGFSDELKAYELCRFMIDQHFQGNGYGKRALQVIIAEMFNTYQCDKIYLSTAPNNLRGKHIYENAGFISEGETCGEGDDIEEIFYLRRY</sequence>
<dbReference type="Gene3D" id="3.40.630.30">
    <property type="match status" value="1"/>
</dbReference>
<dbReference type="RefSeq" id="WP_342755947.1">
    <property type="nucleotide sequence ID" value="NZ_CP146256.1"/>
</dbReference>
<protein>
    <submittedName>
        <fullName evidence="2">GNAT family N-acetyltransferase</fullName>
    </submittedName>
</protein>
<reference evidence="2 3" key="1">
    <citation type="submission" date="2024-02" db="EMBL/GenBank/DDBJ databases">
        <title>Bacterial strain from lacustrine sediment.</title>
        <authorList>
            <person name="Petit C."/>
            <person name="Fadhlaoui K."/>
        </authorList>
    </citation>
    <scope>NUCLEOTIDE SEQUENCE [LARGE SCALE GENOMIC DNA]</scope>
    <source>
        <strain evidence="2 3">IPX-CK</strain>
    </source>
</reference>
<proteinExistence type="predicted"/>
<name>A0ABZ3ESM9_9FIRM</name>
<organism evidence="2 3">
    <name type="scientific">Kineothrix sedimenti</name>
    <dbReference type="NCBI Taxonomy" id="3123317"/>
    <lineage>
        <taxon>Bacteria</taxon>
        <taxon>Bacillati</taxon>
        <taxon>Bacillota</taxon>
        <taxon>Clostridia</taxon>
        <taxon>Lachnospirales</taxon>
        <taxon>Lachnospiraceae</taxon>
        <taxon>Kineothrix</taxon>
    </lineage>
</organism>
<gene>
    <name evidence="2" type="ORF">V6984_12405</name>
</gene>
<feature type="domain" description="N-acetyltransferase" evidence="1">
    <location>
        <begin position="4"/>
        <end position="149"/>
    </location>
</feature>
<evidence type="ECO:0000313" key="2">
    <source>
        <dbReference type="EMBL" id="XAH72329.1"/>
    </source>
</evidence>
<dbReference type="EMBL" id="CP146256">
    <property type="protein sequence ID" value="XAH72329.1"/>
    <property type="molecule type" value="Genomic_DNA"/>
</dbReference>
<keyword evidence="3" id="KW-1185">Reference proteome</keyword>
<evidence type="ECO:0000313" key="3">
    <source>
        <dbReference type="Proteomes" id="UP001451571"/>
    </source>
</evidence>
<dbReference type="PROSITE" id="PS51186">
    <property type="entry name" value="GNAT"/>
    <property type="match status" value="1"/>
</dbReference>
<dbReference type="Proteomes" id="UP001451571">
    <property type="component" value="Chromosome"/>
</dbReference>
<evidence type="ECO:0000259" key="1">
    <source>
        <dbReference type="PROSITE" id="PS51186"/>
    </source>
</evidence>
<dbReference type="SUPFAM" id="SSF55729">
    <property type="entry name" value="Acyl-CoA N-acyltransferases (Nat)"/>
    <property type="match status" value="1"/>
</dbReference>
<accession>A0ABZ3ESM9</accession>
<dbReference type="InterPro" id="IPR016181">
    <property type="entry name" value="Acyl_CoA_acyltransferase"/>
</dbReference>
<dbReference type="CDD" id="cd04301">
    <property type="entry name" value="NAT_SF"/>
    <property type="match status" value="1"/>
</dbReference>
<dbReference type="Pfam" id="PF00583">
    <property type="entry name" value="Acetyltransf_1"/>
    <property type="match status" value="1"/>
</dbReference>
<dbReference type="InterPro" id="IPR000182">
    <property type="entry name" value="GNAT_dom"/>
</dbReference>